<evidence type="ECO:0000313" key="1">
    <source>
        <dbReference type="EMBL" id="KAH9774341.1"/>
    </source>
</evidence>
<evidence type="ECO:0000313" key="2">
    <source>
        <dbReference type="Proteomes" id="UP000829398"/>
    </source>
</evidence>
<dbReference type="EMBL" id="CM039173">
    <property type="protein sequence ID" value="KAH9774341.1"/>
    <property type="molecule type" value="Genomic_DNA"/>
</dbReference>
<accession>A0ACB8LLM2</accession>
<name>A0ACB8LLM2_CITSI</name>
<reference evidence="2" key="1">
    <citation type="journal article" date="2023" name="Hortic. Res.">
        <title>A chromosome-level phased genome enabling allele-level studies in sweet orange: a case study on citrus Huanglongbing tolerance.</title>
        <authorList>
            <person name="Wu B."/>
            <person name="Yu Q."/>
            <person name="Deng Z."/>
            <person name="Duan Y."/>
            <person name="Luo F."/>
            <person name="Gmitter F. Jr."/>
        </authorList>
    </citation>
    <scope>NUCLEOTIDE SEQUENCE [LARGE SCALE GENOMIC DNA]</scope>
    <source>
        <strain evidence="2">cv. Valencia</strain>
    </source>
</reference>
<keyword evidence="1" id="KW-0489">Methyltransferase</keyword>
<gene>
    <name evidence="1" type="ORF">KPL71_013616</name>
</gene>
<organism evidence="1 2">
    <name type="scientific">Citrus sinensis</name>
    <name type="common">Sweet orange</name>
    <name type="synonym">Citrus aurantium var. sinensis</name>
    <dbReference type="NCBI Taxonomy" id="2711"/>
    <lineage>
        <taxon>Eukaryota</taxon>
        <taxon>Viridiplantae</taxon>
        <taxon>Streptophyta</taxon>
        <taxon>Embryophyta</taxon>
        <taxon>Tracheophyta</taxon>
        <taxon>Spermatophyta</taxon>
        <taxon>Magnoliopsida</taxon>
        <taxon>eudicotyledons</taxon>
        <taxon>Gunneridae</taxon>
        <taxon>Pentapetalae</taxon>
        <taxon>rosids</taxon>
        <taxon>malvids</taxon>
        <taxon>Sapindales</taxon>
        <taxon>Rutaceae</taxon>
        <taxon>Aurantioideae</taxon>
        <taxon>Citrus</taxon>
    </lineage>
</organism>
<proteinExistence type="predicted"/>
<keyword evidence="2" id="KW-1185">Reference proteome</keyword>
<protein>
    <submittedName>
        <fullName evidence="1">Methyltransferase 11 domain-containing protein</fullName>
    </submittedName>
</protein>
<sequence length="232" mass="26856">MYRDVSSCNTYNYGDALYWNARYVQEGGSFDWYQRYSALRPFVRKYIPTSSRVLMVGCGNALMSEDMVKDGYEDIVNIDISSVAIDMMKMKYEEIPQLKYLQMDVRDMSFFEDESFDAVIDKVRFKTAYNVFGTGGSTYEIHHHTWLWIWLVNTATHIKYTCARARPGFEKPGGCSSSMKSYLEPVPITDDGQLPAEFVLEDPDSHFIYVCKKMNDMDENHIPSYTLKGDIL</sequence>
<comment type="caution">
    <text evidence="1">The sequence shown here is derived from an EMBL/GenBank/DDBJ whole genome shotgun (WGS) entry which is preliminary data.</text>
</comment>
<keyword evidence="1" id="KW-0808">Transferase</keyword>
<dbReference type="Proteomes" id="UP000829398">
    <property type="component" value="Chromosome 4"/>
</dbReference>